<name>A0ABW9DK30_9BURK</name>
<evidence type="ECO:0000313" key="1">
    <source>
        <dbReference type="EMBL" id="MFM0635156.1"/>
    </source>
</evidence>
<keyword evidence="2" id="KW-1185">Reference proteome</keyword>
<gene>
    <name evidence="1" type="ORF">PQQ63_00380</name>
</gene>
<comment type="caution">
    <text evidence="1">The sequence shown here is derived from an EMBL/GenBank/DDBJ whole genome shotgun (WGS) entry which is preliminary data.</text>
</comment>
<organism evidence="1 2">
    <name type="scientific">Paraburkholderia metrosideri</name>
    <dbReference type="NCBI Taxonomy" id="580937"/>
    <lineage>
        <taxon>Bacteria</taxon>
        <taxon>Pseudomonadati</taxon>
        <taxon>Pseudomonadota</taxon>
        <taxon>Betaproteobacteria</taxon>
        <taxon>Burkholderiales</taxon>
        <taxon>Burkholderiaceae</taxon>
        <taxon>Paraburkholderia</taxon>
    </lineage>
</organism>
<evidence type="ECO:0000313" key="2">
    <source>
        <dbReference type="Proteomes" id="UP001629432"/>
    </source>
</evidence>
<sequence>MERTLITMPGSSQATLADQDIAHIRRVMRPSLHGDLGGPILPATYWRKRLCQLLDTGNLSHAQLRSVDSLLLQLDQFEAEPQPVWDPLVPATTVPFQPLSPTTAGRHI</sequence>
<dbReference type="Proteomes" id="UP001629432">
    <property type="component" value="Unassembled WGS sequence"/>
</dbReference>
<proteinExistence type="predicted"/>
<dbReference type="EMBL" id="JAQQCF010000001">
    <property type="protein sequence ID" value="MFM0635156.1"/>
    <property type="molecule type" value="Genomic_DNA"/>
</dbReference>
<accession>A0ABW9DK30</accession>
<protein>
    <submittedName>
        <fullName evidence="1">Uncharacterized protein</fullName>
    </submittedName>
</protein>
<dbReference type="RefSeq" id="WP_408241908.1">
    <property type="nucleotide sequence ID" value="NZ_JAQQCF010000001.1"/>
</dbReference>
<reference evidence="1 2" key="1">
    <citation type="journal article" date="2024" name="Chem. Sci.">
        <title>Discovery of megapolipeptins by genome mining of a Burkholderiales bacteria collection.</title>
        <authorList>
            <person name="Paulo B.S."/>
            <person name="Recchia M.J.J."/>
            <person name="Lee S."/>
            <person name="Fergusson C.H."/>
            <person name="Romanowski S.B."/>
            <person name="Hernandez A."/>
            <person name="Krull N."/>
            <person name="Liu D.Y."/>
            <person name="Cavanagh H."/>
            <person name="Bos A."/>
            <person name="Gray C.A."/>
            <person name="Murphy B.T."/>
            <person name="Linington R.G."/>
            <person name="Eustaquio A.S."/>
        </authorList>
    </citation>
    <scope>NUCLEOTIDE SEQUENCE [LARGE SCALE GENOMIC DNA]</scope>
    <source>
        <strain evidence="1 2">RL17-338-BIC-A</strain>
    </source>
</reference>